<dbReference type="AlphaFoldDB" id="A0A2W7NVE2"/>
<reference evidence="2 3" key="1">
    <citation type="submission" date="2018-06" db="EMBL/GenBank/DDBJ databases">
        <title>Genomic Encyclopedia of Archaeal and Bacterial Type Strains, Phase II (KMG-II): from individual species to whole genera.</title>
        <authorList>
            <person name="Goeker M."/>
        </authorList>
    </citation>
    <scope>NUCLEOTIDE SEQUENCE [LARGE SCALE GENOMIC DNA]</scope>
    <source>
        <strain evidence="2 3">DSM 22009</strain>
    </source>
</reference>
<dbReference type="RefSeq" id="WP_111537630.1">
    <property type="nucleotide sequence ID" value="NZ_QKZL01000010.1"/>
</dbReference>
<evidence type="ECO:0000313" key="2">
    <source>
        <dbReference type="EMBL" id="PZX15192.1"/>
    </source>
</evidence>
<protein>
    <recommendedName>
        <fullName evidence="4">Outer membrane beta-barrel porin/alpha-amylase</fullName>
    </recommendedName>
</protein>
<dbReference type="OrthoDB" id="7857490at2"/>
<dbReference type="Proteomes" id="UP000248916">
    <property type="component" value="Unassembled WGS sequence"/>
</dbReference>
<proteinExistence type="predicted"/>
<keyword evidence="1" id="KW-0732">Signal</keyword>
<gene>
    <name evidence="2" type="ORF">LX81_02495</name>
</gene>
<keyword evidence="3" id="KW-1185">Reference proteome</keyword>
<dbReference type="EMBL" id="QKZL01000010">
    <property type="protein sequence ID" value="PZX15192.1"/>
    <property type="molecule type" value="Genomic_DNA"/>
</dbReference>
<accession>A0A2W7NVE2</accession>
<comment type="caution">
    <text evidence="2">The sequence shown here is derived from an EMBL/GenBank/DDBJ whole genome shotgun (WGS) entry which is preliminary data.</text>
</comment>
<evidence type="ECO:0000256" key="1">
    <source>
        <dbReference type="SAM" id="SignalP"/>
    </source>
</evidence>
<evidence type="ECO:0008006" key="4">
    <source>
        <dbReference type="Google" id="ProtNLM"/>
    </source>
</evidence>
<feature type="chain" id="PRO_5016028721" description="Outer membrane beta-barrel porin/alpha-amylase" evidence="1">
    <location>
        <begin position="21"/>
        <end position="258"/>
    </location>
</feature>
<name>A0A2W7NVE2_9RHOB</name>
<feature type="signal peptide" evidence="1">
    <location>
        <begin position="1"/>
        <end position="20"/>
    </location>
</feature>
<organism evidence="2 3">
    <name type="scientific">Palleronia aestuarii</name>
    <dbReference type="NCBI Taxonomy" id="568105"/>
    <lineage>
        <taxon>Bacteria</taxon>
        <taxon>Pseudomonadati</taxon>
        <taxon>Pseudomonadota</taxon>
        <taxon>Alphaproteobacteria</taxon>
        <taxon>Rhodobacterales</taxon>
        <taxon>Roseobacteraceae</taxon>
        <taxon>Palleronia</taxon>
    </lineage>
</organism>
<sequence>MRCVPLCVFLWIAASGMVAAGAWPRGEGKAFLSFETTLTTPRYSIASEPCPFLPTIEERATRAVCRYDENGIGIPGRFTYLPLVATIYSTFFAEYGLTERVTLGLDAGYDWESDSWTTLGFVRRSFNTDGPNVWAVELAAGPARSWNGEAARVLRPGLHWGRGTAWGWLSAESYAVFRSDLDRPAWKLDLTAGWNWSEKASWVLQVQNAAYPGADPTVRLAPSYVREVRDNVRVKLGAVADVTGREDIGVSLATWIEF</sequence>
<evidence type="ECO:0000313" key="3">
    <source>
        <dbReference type="Proteomes" id="UP000248916"/>
    </source>
</evidence>